<gene>
    <name evidence="1" type="ORF">AQJ64_44500</name>
</gene>
<comment type="caution">
    <text evidence="1">The sequence shown here is derived from an EMBL/GenBank/DDBJ whole genome shotgun (WGS) entry which is preliminary data.</text>
</comment>
<dbReference type="InterPro" id="IPR005624">
    <property type="entry name" value="PduO/GlcC-like"/>
</dbReference>
<evidence type="ECO:0008006" key="3">
    <source>
        <dbReference type="Google" id="ProtNLM"/>
    </source>
</evidence>
<proteinExistence type="predicted"/>
<dbReference type="InterPro" id="IPR052517">
    <property type="entry name" value="GlcG_carb_metab_protein"/>
</dbReference>
<reference evidence="1 2" key="1">
    <citation type="submission" date="2015-10" db="EMBL/GenBank/DDBJ databases">
        <title>Draft genome sequence of Streptomyces griseoruber DSM 40281, type strain for the species Streptomyces griseoruber.</title>
        <authorList>
            <person name="Ruckert C."/>
            <person name="Winkler A."/>
            <person name="Kalinowski J."/>
            <person name="Kampfer P."/>
            <person name="Glaeser S."/>
        </authorList>
    </citation>
    <scope>NUCLEOTIDE SEQUENCE [LARGE SCALE GENOMIC DNA]</scope>
    <source>
        <strain evidence="1 2">DSM 40281</strain>
    </source>
</reference>
<dbReference type="Gene3D" id="3.30.450.150">
    <property type="entry name" value="Haem-degrading domain"/>
    <property type="match status" value="1"/>
</dbReference>
<dbReference type="AlphaFoldDB" id="A0A101SJQ3"/>
<dbReference type="PANTHER" id="PTHR34309">
    <property type="entry name" value="SLR1406 PROTEIN"/>
    <property type="match status" value="1"/>
</dbReference>
<dbReference type="SUPFAM" id="SSF143744">
    <property type="entry name" value="GlcG-like"/>
    <property type="match status" value="1"/>
</dbReference>
<dbReference type="RefSeq" id="WP_055636417.1">
    <property type="nucleotide sequence ID" value="NZ_JBIRRP010000050.1"/>
</dbReference>
<evidence type="ECO:0000313" key="1">
    <source>
        <dbReference type="EMBL" id="KUN74978.1"/>
    </source>
</evidence>
<evidence type="ECO:0000313" key="2">
    <source>
        <dbReference type="Proteomes" id="UP000052982"/>
    </source>
</evidence>
<accession>A0A101SJQ3</accession>
<dbReference type="Pfam" id="PF03928">
    <property type="entry name" value="HbpS-like"/>
    <property type="match status" value="1"/>
</dbReference>
<sequence length="140" mass="13831">MREALTYTIAYAAAGAALEAARAEGARICVAVVNRSGITKVLLSDDGVGPIGIETARRKAYTAAVTGMPTAAFAALAASPAMAVAPVHHVDADLLPVPGGVPIIVDDGEVIGGIGVGGADGATDDRLAVEALKSVAELLA</sequence>
<organism evidence="1 2">
    <name type="scientific">Streptomyces griseoruber</name>
    <dbReference type="NCBI Taxonomy" id="1943"/>
    <lineage>
        <taxon>Bacteria</taxon>
        <taxon>Bacillati</taxon>
        <taxon>Actinomycetota</taxon>
        <taxon>Actinomycetes</taxon>
        <taxon>Kitasatosporales</taxon>
        <taxon>Streptomycetaceae</taxon>
        <taxon>Streptomyces</taxon>
    </lineage>
</organism>
<dbReference type="OrthoDB" id="4245110at2"/>
<dbReference type="EMBL" id="LMWW01000108">
    <property type="protein sequence ID" value="KUN74978.1"/>
    <property type="molecule type" value="Genomic_DNA"/>
</dbReference>
<keyword evidence="2" id="KW-1185">Reference proteome</keyword>
<dbReference type="Proteomes" id="UP000052982">
    <property type="component" value="Unassembled WGS sequence"/>
</dbReference>
<dbReference type="STRING" id="1943.AQJ64_44500"/>
<name>A0A101SJQ3_9ACTN</name>
<protein>
    <recommendedName>
        <fullName evidence="3">GlcG protein</fullName>
    </recommendedName>
</protein>
<dbReference type="PANTHER" id="PTHR34309:SF10">
    <property type="entry name" value="SLR1406 PROTEIN"/>
    <property type="match status" value="1"/>
</dbReference>
<dbReference type="InterPro" id="IPR038084">
    <property type="entry name" value="PduO/GlcC-like_sf"/>
</dbReference>